<dbReference type="OrthoDB" id="7701443at2759"/>
<protein>
    <recommendedName>
        <fullName evidence="4">BEN domain-containing protein</fullName>
    </recommendedName>
</protein>
<dbReference type="Proteomes" id="UP000215335">
    <property type="component" value="Unassembled WGS sequence"/>
</dbReference>
<reference evidence="2 3" key="1">
    <citation type="journal article" date="2017" name="Curr. Biol.">
        <title>The Evolution of Venom by Co-option of Single-Copy Genes.</title>
        <authorList>
            <person name="Martinson E.O."/>
            <person name="Mrinalini"/>
            <person name="Kelkar Y.D."/>
            <person name="Chang C.H."/>
            <person name="Werren J.H."/>
        </authorList>
    </citation>
    <scope>NUCLEOTIDE SEQUENCE [LARGE SCALE GENOMIC DNA]</scope>
    <source>
        <strain evidence="2 3">Alberta</strain>
        <tissue evidence="2">Whole body</tissue>
    </source>
</reference>
<evidence type="ECO:0000256" key="1">
    <source>
        <dbReference type="SAM" id="MobiDB-lite"/>
    </source>
</evidence>
<keyword evidence="3" id="KW-1185">Reference proteome</keyword>
<gene>
    <name evidence="2" type="ORF">TSAR_012876</name>
</gene>
<name>A0A232EPR2_9HYME</name>
<feature type="compositionally biased region" description="Basic and acidic residues" evidence="1">
    <location>
        <begin position="137"/>
        <end position="174"/>
    </location>
</feature>
<comment type="caution">
    <text evidence="2">The sequence shown here is derived from an EMBL/GenBank/DDBJ whole genome shotgun (WGS) entry which is preliminary data.</text>
</comment>
<organism evidence="2 3">
    <name type="scientific">Trichomalopsis sarcophagae</name>
    <dbReference type="NCBI Taxonomy" id="543379"/>
    <lineage>
        <taxon>Eukaryota</taxon>
        <taxon>Metazoa</taxon>
        <taxon>Ecdysozoa</taxon>
        <taxon>Arthropoda</taxon>
        <taxon>Hexapoda</taxon>
        <taxon>Insecta</taxon>
        <taxon>Pterygota</taxon>
        <taxon>Neoptera</taxon>
        <taxon>Endopterygota</taxon>
        <taxon>Hymenoptera</taxon>
        <taxon>Apocrita</taxon>
        <taxon>Proctotrupomorpha</taxon>
        <taxon>Chalcidoidea</taxon>
        <taxon>Pteromalidae</taxon>
        <taxon>Pteromalinae</taxon>
        <taxon>Trichomalopsis</taxon>
    </lineage>
</organism>
<accession>A0A232EPR2</accession>
<feature type="compositionally biased region" description="Basic and acidic residues" evidence="1">
    <location>
        <begin position="181"/>
        <end position="215"/>
    </location>
</feature>
<proteinExistence type="predicted"/>
<dbReference type="AlphaFoldDB" id="A0A232EPR2"/>
<feature type="compositionally biased region" description="Polar residues" evidence="1">
    <location>
        <begin position="216"/>
        <end position="226"/>
    </location>
</feature>
<dbReference type="EMBL" id="NNAY01002916">
    <property type="protein sequence ID" value="OXU20322.1"/>
    <property type="molecule type" value="Genomic_DNA"/>
</dbReference>
<evidence type="ECO:0000313" key="2">
    <source>
        <dbReference type="EMBL" id="OXU20322.1"/>
    </source>
</evidence>
<feature type="compositionally biased region" description="Basic and acidic residues" evidence="1">
    <location>
        <begin position="243"/>
        <end position="267"/>
    </location>
</feature>
<evidence type="ECO:0000313" key="3">
    <source>
        <dbReference type="Proteomes" id="UP000215335"/>
    </source>
</evidence>
<feature type="compositionally biased region" description="Basic and acidic residues" evidence="1">
    <location>
        <begin position="301"/>
        <end position="319"/>
    </location>
</feature>
<evidence type="ECO:0008006" key="4">
    <source>
        <dbReference type="Google" id="ProtNLM"/>
    </source>
</evidence>
<feature type="region of interest" description="Disordered" evidence="1">
    <location>
        <begin position="137"/>
        <end position="337"/>
    </location>
</feature>
<sequence>MHSLVLWLKADPRTSSVLSEKQIRTKKSTTFGKWGDQWHEVQIIATSDDVEYLESLNVDVTGRIMTPERRKSFPHAVMVKKREMASKKRKATAAASSVSVKSDEKLLKEKSIFSDSGDDDDGKEAIHVEQYSGQDHSKKLFYEDRGNEKIKKNGQKLKENRCCDKKRNNDDIAKLPKKRRIEVTEGKKEKFEPLREKGMKDEQQRESYVQEREKAQQYQKGKQSTNNEHDGAIATDCVEDDELHSQEDEPRKDVYASDPSQKDEPRGDLAAGGHSQEAESPRGVGAADNSQDDELNVYGVGRDENDEAGRNADAGRGRDDDNDENQDPNITNSLVSARPEEGKLQLIRGIPIYVDATELNYMKMKWRAKPEELTRRLMKLIVGNDKLKEMTPTGRANTPSIPQAVYKAVFLSVNKNLPEGEDKLPELRYRRVLTNMCNTLRNPKKKR</sequence>